<keyword evidence="2" id="KW-1185">Reference proteome</keyword>
<dbReference type="RefSeq" id="WP_103935209.1">
    <property type="nucleotide sequence ID" value="NZ_FNVA01000009.1"/>
</dbReference>
<dbReference type="EMBL" id="FNVA01000009">
    <property type="protein sequence ID" value="SEG69721.1"/>
    <property type="molecule type" value="Genomic_DNA"/>
</dbReference>
<gene>
    <name evidence="1" type="ORF">SAMN05421819_4374</name>
</gene>
<protein>
    <recommendedName>
        <fullName evidence="3">HEPN domain-containing protein</fullName>
    </recommendedName>
</protein>
<evidence type="ECO:0008006" key="3">
    <source>
        <dbReference type="Google" id="ProtNLM"/>
    </source>
</evidence>
<sequence>MGAIEVRHFLERAQDFLEGMQLLRDDNAYRQSSALLGIHSAVSYTDALRAGLSESSLSSDDHRNAARELRGLLLGKSIESDNGIQHLEALIAKKSAVAYGASRIGTNEFALILTRAERFARWANRTGSELKIEGWTNGD</sequence>
<dbReference type="Proteomes" id="UP000236728">
    <property type="component" value="Unassembled WGS sequence"/>
</dbReference>
<accession>A0A1H6C9T2</accession>
<name>A0A1H6C9T2_9BACT</name>
<dbReference type="OrthoDB" id="9846399at2"/>
<dbReference type="AlphaFoldDB" id="A0A1H6C9T2"/>
<evidence type="ECO:0000313" key="2">
    <source>
        <dbReference type="Proteomes" id="UP000236728"/>
    </source>
</evidence>
<organism evidence="1 2">
    <name type="scientific">Bryocella elongata</name>
    <dbReference type="NCBI Taxonomy" id="863522"/>
    <lineage>
        <taxon>Bacteria</taxon>
        <taxon>Pseudomonadati</taxon>
        <taxon>Acidobacteriota</taxon>
        <taxon>Terriglobia</taxon>
        <taxon>Terriglobales</taxon>
        <taxon>Acidobacteriaceae</taxon>
        <taxon>Bryocella</taxon>
    </lineage>
</organism>
<proteinExistence type="predicted"/>
<reference evidence="1 2" key="1">
    <citation type="submission" date="2016-10" db="EMBL/GenBank/DDBJ databases">
        <authorList>
            <person name="de Groot N.N."/>
        </authorList>
    </citation>
    <scope>NUCLEOTIDE SEQUENCE [LARGE SCALE GENOMIC DNA]</scope>
    <source>
        <strain evidence="1 2">DSM 22489</strain>
    </source>
</reference>
<evidence type="ECO:0000313" key="1">
    <source>
        <dbReference type="EMBL" id="SEG69721.1"/>
    </source>
</evidence>